<dbReference type="KEGG" id="nnv:QNH39_27690"/>
<evidence type="ECO:0000256" key="1">
    <source>
        <dbReference type="ARBA" id="ARBA00023015"/>
    </source>
</evidence>
<dbReference type="SUPFAM" id="SSF48498">
    <property type="entry name" value="Tetracyclin repressor-like, C-terminal domain"/>
    <property type="match status" value="1"/>
</dbReference>
<dbReference type="Gene3D" id="1.10.10.60">
    <property type="entry name" value="Homeodomain-like"/>
    <property type="match status" value="1"/>
</dbReference>
<name>A0AA95MQP0_9BACI</name>
<dbReference type="RefSeq" id="WP_066094267.1">
    <property type="nucleotide sequence ID" value="NZ_CP126114.1"/>
</dbReference>
<dbReference type="SUPFAM" id="SSF46689">
    <property type="entry name" value="Homeodomain-like"/>
    <property type="match status" value="1"/>
</dbReference>
<evidence type="ECO:0000313" key="6">
    <source>
        <dbReference type="EMBL" id="WHY86303.1"/>
    </source>
</evidence>
<feature type="DNA-binding region" description="H-T-H motif" evidence="4">
    <location>
        <begin position="33"/>
        <end position="52"/>
    </location>
</feature>
<proteinExistence type="predicted"/>
<reference evidence="6" key="1">
    <citation type="submission" date="2023-05" db="EMBL/GenBank/DDBJ databases">
        <title>Comparative genomics of Bacillaceae isolates and their secondary metabolite potential.</title>
        <authorList>
            <person name="Song L."/>
            <person name="Nielsen L.J."/>
            <person name="Mohite O."/>
            <person name="Xu X."/>
            <person name="Weber T."/>
            <person name="Kovacs A.T."/>
        </authorList>
    </citation>
    <scope>NUCLEOTIDE SEQUENCE</scope>
    <source>
        <strain evidence="6">XLM17</strain>
    </source>
</reference>
<keyword evidence="3" id="KW-0804">Transcription</keyword>
<evidence type="ECO:0000256" key="4">
    <source>
        <dbReference type="PROSITE-ProRule" id="PRU00335"/>
    </source>
</evidence>
<dbReference type="InterPro" id="IPR041612">
    <property type="entry name" value="YfiR_C"/>
</dbReference>
<dbReference type="InterPro" id="IPR036271">
    <property type="entry name" value="Tet_transcr_reg_TetR-rel_C_sf"/>
</dbReference>
<keyword evidence="2 4" id="KW-0238">DNA-binding</keyword>
<evidence type="ECO:0000313" key="7">
    <source>
        <dbReference type="Proteomes" id="UP001178288"/>
    </source>
</evidence>
<dbReference type="Gene3D" id="1.10.357.10">
    <property type="entry name" value="Tetracycline Repressor, domain 2"/>
    <property type="match status" value="1"/>
</dbReference>
<protein>
    <submittedName>
        <fullName evidence="6">TetR family transcriptional regulator</fullName>
    </submittedName>
</protein>
<dbReference type="Pfam" id="PF00440">
    <property type="entry name" value="TetR_N"/>
    <property type="match status" value="1"/>
</dbReference>
<dbReference type="Proteomes" id="UP001178288">
    <property type="component" value="Chromosome"/>
</dbReference>
<dbReference type="GO" id="GO:0003677">
    <property type="term" value="F:DNA binding"/>
    <property type="evidence" value="ECO:0007669"/>
    <property type="project" value="UniProtKB-UniRule"/>
</dbReference>
<dbReference type="EMBL" id="CP126114">
    <property type="protein sequence ID" value="WHY86303.1"/>
    <property type="molecule type" value="Genomic_DNA"/>
</dbReference>
<evidence type="ECO:0000256" key="2">
    <source>
        <dbReference type="ARBA" id="ARBA00023125"/>
    </source>
</evidence>
<dbReference type="InterPro" id="IPR001647">
    <property type="entry name" value="HTH_TetR"/>
</dbReference>
<dbReference type="AlphaFoldDB" id="A0AA95MQP0"/>
<accession>A0AA95MQP0</accession>
<dbReference type="PANTHER" id="PTHR47506:SF6">
    <property type="entry name" value="HTH-TYPE TRANSCRIPTIONAL REPRESSOR NEMR"/>
    <property type="match status" value="1"/>
</dbReference>
<dbReference type="InterPro" id="IPR009057">
    <property type="entry name" value="Homeodomain-like_sf"/>
</dbReference>
<feature type="domain" description="HTH tetR-type" evidence="5">
    <location>
        <begin position="10"/>
        <end position="70"/>
    </location>
</feature>
<keyword evidence="1" id="KW-0805">Transcription regulation</keyword>
<gene>
    <name evidence="6" type="ORF">QNH39_27690</name>
</gene>
<dbReference type="PROSITE" id="PS50977">
    <property type="entry name" value="HTH_TETR_2"/>
    <property type="match status" value="1"/>
</dbReference>
<evidence type="ECO:0000259" key="5">
    <source>
        <dbReference type="PROSITE" id="PS50977"/>
    </source>
</evidence>
<dbReference type="PRINTS" id="PR00455">
    <property type="entry name" value="HTHTETR"/>
</dbReference>
<dbReference type="Pfam" id="PF17922">
    <property type="entry name" value="TetR_C_17"/>
    <property type="match status" value="1"/>
</dbReference>
<dbReference type="PANTHER" id="PTHR47506">
    <property type="entry name" value="TRANSCRIPTIONAL REGULATORY PROTEIN"/>
    <property type="match status" value="1"/>
</dbReference>
<sequence>MPKVSDEHKEQRIQQILLAASEVFKSKGYEQATLKDIVEEAGMSRGWIYLYFKDKTTIFLALIDYLDAQLEERISTLLKENKGSAHGVLISYFQETSQSIDRLEDSVVPAIYEFCTTGWREQQVRDYFVNRYIRVTAIFIDVIGKGVENGEFKPTRSVDEIVKYMISSLDGIMLHSLAFGSQQINAVQQVNLLINQLMEMLSVNFLKIMEKNS</sequence>
<evidence type="ECO:0000256" key="3">
    <source>
        <dbReference type="ARBA" id="ARBA00023163"/>
    </source>
</evidence>
<organism evidence="6 7">
    <name type="scientific">Neobacillus novalis</name>
    <dbReference type="NCBI Taxonomy" id="220687"/>
    <lineage>
        <taxon>Bacteria</taxon>
        <taxon>Bacillati</taxon>
        <taxon>Bacillota</taxon>
        <taxon>Bacilli</taxon>
        <taxon>Bacillales</taxon>
        <taxon>Bacillaceae</taxon>
        <taxon>Neobacillus</taxon>
    </lineage>
</organism>
<keyword evidence="7" id="KW-1185">Reference proteome</keyword>